<evidence type="ECO:0000313" key="3">
    <source>
        <dbReference type="EMBL" id="GAU36303.1"/>
    </source>
</evidence>
<dbReference type="Proteomes" id="UP000242715">
    <property type="component" value="Unassembled WGS sequence"/>
</dbReference>
<keyword evidence="4" id="KW-1185">Reference proteome</keyword>
<dbReference type="OrthoDB" id="408954at2759"/>
<evidence type="ECO:0000256" key="1">
    <source>
        <dbReference type="ARBA" id="ARBA00004141"/>
    </source>
</evidence>
<sequence>MPIYDYIYGTVDKASDTLYENSLKKEEEEAILQAESSKVKVLSLGLSNQGDLLNGYGELYIKRYPQLKTKIVDGSSLVVAIVLNSIPKETKHVFLCGRLDKVSYAIVNSLCERGTKVTTLYKDDYENLQLRLSSKSKNNLVFPGSNSAMIWLVGDQCDEVEQKNAPKGSLLIPFSQFPPKKLRKDCFYLSTPAMIAPSSLVNVHSCENWLPRRVMSAWRIAGILHALEGWDVHECGEVMFSIEKIWQASLHHGFRPLKINHRLA</sequence>
<protein>
    <recommendedName>
        <fullName evidence="2">Very-long-chain aldehyde decarbonylase CER1-like C-terminal domain-containing protein</fullName>
    </recommendedName>
</protein>
<evidence type="ECO:0000259" key="2">
    <source>
        <dbReference type="Pfam" id="PF12076"/>
    </source>
</evidence>
<organism evidence="3 4">
    <name type="scientific">Trifolium subterraneum</name>
    <name type="common">Subterranean clover</name>
    <dbReference type="NCBI Taxonomy" id="3900"/>
    <lineage>
        <taxon>Eukaryota</taxon>
        <taxon>Viridiplantae</taxon>
        <taxon>Streptophyta</taxon>
        <taxon>Embryophyta</taxon>
        <taxon>Tracheophyta</taxon>
        <taxon>Spermatophyta</taxon>
        <taxon>Magnoliopsida</taxon>
        <taxon>eudicotyledons</taxon>
        <taxon>Gunneridae</taxon>
        <taxon>Pentapetalae</taxon>
        <taxon>rosids</taxon>
        <taxon>fabids</taxon>
        <taxon>Fabales</taxon>
        <taxon>Fabaceae</taxon>
        <taxon>Papilionoideae</taxon>
        <taxon>50 kb inversion clade</taxon>
        <taxon>NPAAA clade</taxon>
        <taxon>Hologalegina</taxon>
        <taxon>IRL clade</taxon>
        <taxon>Trifolieae</taxon>
        <taxon>Trifolium</taxon>
    </lineage>
</organism>
<feature type="domain" description="Very-long-chain aldehyde decarbonylase CER1-like C-terminal" evidence="2">
    <location>
        <begin position="93"/>
        <end position="256"/>
    </location>
</feature>
<name>A0A2Z6N2J1_TRISU</name>
<gene>
    <name evidence="3" type="ORF">TSUD_353470</name>
</gene>
<dbReference type="GO" id="GO:0016020">
    <property type="term" value="C:membrane"/>
    <property type="evidence" value="ECO:0007669"/>
    <property type="project" value="UniProtKB-SubCell"/>
</dbReference>
<dbReference type="EMBL" id="DF973625">
    <property type="protein sequence ID" value="GAU36303.1"/>
    <property type="molecule type" value="Genomic_DNA"/>
</dbReference>
<evidence type="ECO:0000313" key="4">
    <source>
        <dbReference type="Proteomes" id="UP000242715"/>
    </source>
</evidence>
<dbReference type="InterPro" id="IPR021940">
    <property type="entry name" value="CER1-like_C"/>
</dbReference>
<dbReference type="AlphaFoldDB" id="A0A2Z6N2J1"/>
<accession>A0A2Z6N2J1</accession>
<comment type="subcellular location">
    <subcellularLocation>
        <location evidence="1">Membrane</location>
        <topology evidence="1">Multi-pass membrane protein</topology>
    </subcellularLocation>
</comment>
<proteinExistence type="predicted"/>
<reference evidence="4" key="1">
    <citation type="journal article" date="2017" name="Front. Plant Sci.">
        <title>Climate Clever Clovers: New Paradigm to Reduce the Environmental Footprint of Ruminants by Breeding Low Methanogenic Forages Utilizing Haplotype Variation.</title>
        <authorList>
            <person name="Kaur P."/>
            <person name="Appels R."/>
            <person name="Bayer P.E."/>
            <person name="Keeble-Gagnere G."/>
            <person name="Wang J."/>
            <person name="Hirakawa H."/>
            <person name="Shirasawa K."/>
            <person name="Vercoe P."/>
            <person name="Stefanova K."/>
            <person name="Durmic Z."/>
            <person name="Nichols P."/>
            <person name="Revell C."/>
            <person name="Isobe S.N."/>
            <person name="Edwards D."/>
            <person name="Erskine W."/>
        </authorList>
    </citation>
    <scope>NUCLEOTIDE SEQUENCE [LARGE SCALE GENOMIC DNA]</scope>
    <source>
        <strain evidence="4">cv. Daliak</strain>
    </source>
</reference>
<dbReference type="Pfam" id="PF12076">
    <property type="entry name" value="CER1-like_C"/>
    <property type="match status" value="1"/>
</dbReference>